<dbReference type="Proteomes" id="UP000237631">
    <property type="component" value="Unassembled WGS sequence"/>
</dbReference>
<name>A0A2S6BZ90_9PEZI</name>
<protein>
    <submittedName>
        <fullName evidence="1">Uncharacterized protein</fullName>
    </submittedName>
</protein>
<dbReference type="OrthoDB" id="3626626at2759"/>
<keyword evidence="2" id="KW-1185">Reference proteome</keyword>
<sequence length="208" mass="24031">MLASNTVNSSIPDVDGNALPSIDDRIQALSQELQDLILDFTLLSGVKCHNAWIIGSYKRPWQLEVNKRTRKFLLEHYYSESMFILGDNPGFWRSWLRSLPTTRASMIQHIGVHEDRPRWLEGLEGLEQGDDPSKQPEMVRWVASEHIRDLNSIAKLLKTWSIELRENVLKLAFPFVELDDTWMAKAEMQDFMELYERRLAAEAANTGT</sequence>
<evidence type="ECO:0000313" key="2">
    <source>
        <dbReference type="Proteomes" id="UP000237631"/>
    </source>
</evidence>
<organism evidence="1 2">
    <name type="scientific">Cercospora berteroae</name>
    <dbReference type="NCBI Taxonomy" id="357750"/>
    <lineage>
        <taxon>Eukaryota</taxon>
        <taxon>Fungi</taxon>
        <taxon>Dikarya</taxon>
        <taxon>Ascomycota</taxon>
        <taxon>Pezizomycotina</taxon>
        <taxon>Dothideomycetes</taxon>
        <taxon>Dothideomycetidae</taxon>
        <taxon>Mycosphaerellales</taxon>
        <taxon>Mycosphaerellaceae</taxon>
        <taxon>Cercospora</taxon>
    </lineage>
</organism>
<dbReference type="EMBL" id="PNEN01001662">
    <property type="protein sequence ID" value="PPJ52781.1"/>
    <property type="molecule type" value="Genomic_DNA"/>
</dbReference>
<dbReference type="AlphaFoldDB" id="A0A2S6BZ90"/>
<comment type="caution">
    <text evidence="1">The sequence shown here is derived from an EMBL/GenBank/DDBJ whole genome shotgun (WGS) entry which is preliminary data.</text>
</comment>
<evidence type="ECO:0000313" key="1">
    <source>
        <dbReference type="EMBL" id="PPJ52781.1"/>
    </source>
</evidence>
<gene>
    <name evidence="1" type="ORF">CBER1_11305</name>
</gene>
<accession>A0A2S6BZ90</accession>
<proteinExistence type="predicted"/>
<reference evidence="2" key="1">
    <citation type="journal article" date="2017" name="bioRxiv">
        <title>Conservation of a gene cluster reveals novel cercosporin biosynthetic mechanisms and extends production to the genus Colletotrichum.</title>
        <authorList>
            <person name="de Jonge R."/>
            <person name="Ebert M.K."/>
            <person name="Huitt-Roehl C.R."/>
            <person name="Pal P."/>
            <person name="Suttle J.C."/>
            <person name="Spanner R.E."/>
            <person name="Neubauer J.D."/>
            <person name="Jurick W.M.II."/>
            <person name="Stott K.A."/>
            <person name="Secor G.A."/>
            <person name="Thomma B.P.H.J."/>
            <person name="Van de Peer Y."/>
            <person name="Townsend C.A."/>
            <person name="Bolton M.D."/>
        </authorList>
    </citation>
    <scope>NUCLEOTIDE SEQUENCE [LARGE SCALE GENOMIC DNA]</scope>
    <source>
        <strain evidence="2">CBS538.71</strain>
    </source>
</reference>